<dbReference type="WBParaSite" id="Pan_g20595.t1">
    <property type="protein sequence ID" value="Pan_g20595.t1"/>
    <property type="gene ID" value="Pan_g20595"/>
</dbReference>
<dbReference type="Gene3D" id="3.90.280.10">
    <property type="entry name" value="PEBP-like"/>
    <property type="match status" value="1"/>
</dbReference>
<sequence>MPHSSSTNSSSKPSLSAANKVVAGGDGGESREKSVGSAKPSARETAYSIPTNDEEVSDGFVANLVVPDVIDKSPCETLGVTFGDDNSIGMGNLLTPEDLRYKPCISFDNCDPKRFYTLIMTDPDVPNRAMPTDREHLHWLVLNITENNIGKGEEIVPYKPPLPNLGTGLHRYVFLLIEQTRPITILPDPKPAPPKTSGTSAPKSSSSSSGGKTASPAPPKTTDKKEPSKSGGNGTPVTVAGKSSATAAAKAPSVSTRGSTSSFEKMPSSDEEDLPIERKQFSTKDFLRKYAVLGVVAGNFFQDALEIVHCDGASLFRLFAGFKAKHSDVINLTVDNAYSHPSPPPAPMKTFVIGVTEYNEYVGRQQEAAKCSIIAAKKKNTVQEVKKLDEKKTLDSMKNLKIGSKA</sequence>
<reference evidence="3" key="1">
    <citation type="journal article" date="2013" name="Genetics">
        <title>The draft genome and transcriptome of Panagrellus redivivus are shaped by the harsh demands of a free-living lifestyle.</title>
        <authorList>
            <person name="Srinivasan J."/>
            <person name="Dillman A.R."/>
            <person name="Macchietto M.G."/>
            <person name="Heikkinen L."/>
            <person name="Lakso M."/>
            <person name="Fracchia K.M."/>
            <person name="Antoshechkin I."/>
            <person name="Mortazavi A."/>
            <person name="Wong G."/>
            <person name="Sternberg P.W."/>
        </authorList>
    </citation>
    <scope>NUCLEOTIDE SEQUENCE [LARGE SCALE GENOMIC DNA]</scope>
    <source>
        <strain evidence="3">MT8872</strain>
    </source>
</reference>
<proteinExistence type="inferred from homology"/>
<feature type="compositionally biased region" description="Low complexity" evidence="2">
    <location>
        <begin position="1"/>
        <end position="16"/>
    </location>
</feature>
<evidence type="ECO:0000256" key="1">
    <source>
        <dbReference type="ARBA" id="ARBA00007091"/>
    </source>
</evidence>
<reference evidence="4" key="2">
    <citation type="submission" date="2020-10" db="UniProtKB">
        <authorList>
            <consortium name="WormBaseParasite"/>
        </authorList>
    </citation>
    <scope>IDENTIFICATION</scope>
</reference>
<evidence type="ECO:0000256" key="2">
    <source>
        <dbReference type="SAM" id="MobiDB-lite"/>
    </source>
</evidence>
<accession>A0A7E4ZVT2</accession>
<dbReference type="PROSITE" id="PS01220">
    <property type="entry name" value="PBP"/>
    <property type="match status" value="1"/>
</dbReference>
<dbReference type="Pfam" id="PF01161">
    <property type="entry name" value="PBP"/>
    <property type="match status" value="1"/>
</dbReference>
<feature type="compositionally biased region" description="Low complexity" evidence="2">
    <location>
        <begin position="237"/>
        <end position="256"/>
    </location>
</feature>
<dbReference type="SUPFAM" id="SSF49777">
    <property type="entry name" value="PEBP-like"/>
    <property type="match status" value="1"/>
</dbReference>
<dbReference type="PANTHER" id="PTHR11362:SF82">
    <property type="entry name" value="PHOSPHATIDYLETHANOLAMINE-BINDING PROTEIN 4"/>
    <property type="match status" value="1"/>
</dbReference>
<evidence type="ECO:0000313" key="4">
    <source>
        <dbReference type="WBParaSite" id="Pan_g20595.t1"/>
    </source>
</evidence>
<protein>
    <submittedName>
        <fullName evidence="4">Phosphatidylethanolamine-binding protein</fullName>
    </submittedName>
</protein>
<dbReference type="InterPro" id="IPR001858">
    <property type="entry name" value="Phosphatidylethanolamine-bd_CS"/>
</dbReference>
<dbReference type="InterPro" id="IPR036610">
    <property type="entry name" value="PEBP-like_sf"/>
</dbReference>
<dbReference type="AlphaFoldDB" id="A0A7E4ZVT2"/>
<feature type="compositionally biased region" description="Low complexity" evidence="2">
    <location>
        <begin position="195"/>
        <end position="215"/>
    </location>
</feature>
<dbReference type="CDD" id="cd00866">
    <property type="entry name" value="PEBP_euk"/>
    <property type="match status" value="1"/>
</dbReference>
<dbReference type="PANTHER" id="PTHR11362">
    <property type="entry name" value="PHOSPHATIDYLETHANOLAMINE-BINDING PROTEIN"/>
    <property type="match status" value="1"/>
</dbReference>
<name>A0A7E4ZVT2_PANRE</name>
<dbReference type="InterPro" id="IPR035810">
    <property type="entry name" value="PEBP_euk"/>
</dbReference>
<feature type="region of interest" description="Disordered" evidence="2">
    <location>
        <begin position="1"/>
        <end position="51"/>
    </location>
</feature>
<keyword evidence="3" id="KW-1185">Reference proteome</keyword>
<feature type="region of interest" description="Disordered" evidence="2">
    <location>
        <begin position="184"/>
        <end position="273"/>
    </location>
</feature>
<organism evidence="3 4">
    <name type="scientific">Panagrellus redivivus</name>
    <name type="common">Microworm</name>
    <dbReference type="NCBI Taxonomy" id="6233"/>
    <lineage>
        <taxon>Eukaryota</taxon>
        <taxon>Metazoa</taxon>
        <taxon>Ecdysozoa</taxon>
        <taxon>Nematoda</taxon>
        <taxon>Chromadorea</taxon>
        <taxon>Rhabditida</taxon>
        <taxon>Tylenchina</taxon>
        <taxon>Panagrolaimomorpha</taxon>
        <taxon>Panagrolaimoidea</taxon>
        <taxon>Panagrolaimidae</taxon>
        <taxon>Panagrellus</taxon>
    </lineage>
</organism>
<dbReference type="InterPro" id="IPR008914">
    <property type="entry name" value="PEBP"/>
</dbReference>
<evidence type="ECO:0000313" key="3">
    <source>
        <dbReference type="Proteomes" id="UP000492821"/>
    </source>
</evidence>
<dbReference type="Proteomes" id="UP000492821">
    <property type="component" value="Unassembled WGS sequence"/>
</dbReference>
<comment type="similarity">
    <text evidence="1">Belongs to the phosphatidylethanolamine-binding protein family.</text>
</comment>